<gene>
    <name evidence="5" type="ORF">HME9304_02353</name>
</gene>
<dbReference type="SMART" id="SM00642">
    <property type="entry name" value="Aamy"/>
    <property type="match status" value="1"/>
</dbReference>
<organism evidence="5 6">
    <name type="scientific">Flagellimonas maritima</name>
    <dbReference type="NCBI Taxonomy" id="1383885"/>
    <lineage>
        <taxon>Bacteria</taxon>
        <taxon>Pseudomonadati</taxon>
        <taxon>Bacteroidota</taxon>
        <taxon>Flavobacteriia</taxon>
        <taxon>Flavobacteriales</taxon>
        <taxon>Flavobacteriaceae</taxon>
        <taxon>Flagellimonas</taxon>
    </lineage>
</organism>
<feature type="compositionally biased region" description="Basic and acidic residues" evidence="3">
    <location>
        <begin position="139"/>
        <end position="157"/>
    </location>
</feature>
<dbReference type="SUPFAM" id="SSF81296">
    <property type="entry name" value="E set domains"/>
    <property type="match status" value="1"/>
</dbReference>
<evidence type="ECO:0000256" key="1">
    <source>
        <dbReference type="ARBA" id="ARBA00022801"/>
    </source>
</evidence>
<dbReference type="GO" id="GO:0031216">
    <property type="term" value="F:neopullulanase activity"/>
    <property type="evidence" value="ECO:0007669"/>
    <property type="project" value="UniProtKB-EC"/>
</dbReference>
<dbReference type="Gene3D" id="2.60.40.10">
    <property type="entry name" value="Immunoglobulins"/>
    <property type="match status" value="1"/>
</dbReference>
<dbReference type="InterPro" id="IPR017853">
    <property type="entry name" value="GH"/>
</dbReference>
<dbReference type="InterPro" id="IPR019492">
    <property type="entry name" value="Cyclo-malto-dextrinase_C"/>
</dbReference>
<dbReference type="PANTHER" id="PTHR10357">
    <property type="entry name" value="ALPHA-AMYLASE FAMILY MEMBER"/>
    <property type="match status" value="1"/>
</dbReference>
<dbReference type="EC" id="3.2.1.135" evidence="5"/>
<dbReference type="SUPFAM" id="SSF51445">
    <property type="entry name" value="(Trans)glycosidases"/>
    <property type="match status" value="1"/>
</dbReference>
<dbReference type="SUPFAM" id="SSF51011">
    <property type="entry name" value="Glycosyl hydrolase domain"/>
    <property type="match status" value="1"/>
</dbReference>
<name>A0A2Z4LUG6_9FLAO</name>
<evidence type="ECO:0000313" key="6">
    <source>
        <dbReference type="Proteomes" id="UP000248536"/>
    </source>
</evidence>
<reference evidence="5 6" key="1">
    <citation type="submission" date="2018-06" db="EMBL/GenBank/DDBJ databases">
        <title>Spongiibacterium sp. HME9304 Genome sequencing and assembly.</title>
        <authorList>
            <person name="Kang H."/>
            <person name="Kim H."/>
            <person name="Joh K."/>
        </authorList>
    </citation>
    <scope>NUCLEOTIDE SEQUENCE [LARGE SCALE GENOMIC DNA]</scope>
    <source>
        <strain evidence="5 6">HME9304</strain>
    </source>
</reference>
<dbReference type="Gene3D" id="3.20.20.80">
    <property type="entry name" value="Glycosidases"/>
    <property type="match status" value="1"/>
</dbReference>
<dbReference type="Gene3D" id="2.60.40.1180">
    <property type="entry name" value="Golgi alpha-mannosidase II"/>
    <property type="match status" value="1"/>
</dbReference>
<sequence length="611" mass="71175">MKFLFQVCLLCFGLNLFSQAEKIEPPFWWSGMNHSSLQLMVYGKNIADHDITISKDILITNVIRTENPNYIFITIDTKDLPAGTFDIEFSKKGKLLFKNPYELKSRRKNSALRKGFDSSDVIYLIMSDRFANGVPSNDSSKEMKEKADRNSEGGRHGGDIQGIIDHLDYINELGATTVWSTPLLEDNDEKYSYHTYAQSDVYRIDPRFGTNDDYRRLGSELHKRDMKLVMDYVTNHWGIEHWMIKDLPAYDWIHQWPGYKNTSYRMTTQYDPNASEADAKLCMDGWFVKSMPDLNQSNPLMLNYLVQNAIWWVEFADLDGFRVDTYSYNDKEGIAKWTKAIMDEYPNFNIVGEVWLHNQAQIAYWQKDSQIGALQSYNSYCPTMMDFTLHDALMEVFSEESKWNKGTIKIYDNLVNDFLYPDIDNLLVFAENHDTPRINEIYPNVEDYKLIMTLLSTIRGIPQIYYGSEIGMKGKKEIGDGDIRRDFPGGWEDDQNNAFIEEGRTELQNEYFNFTKNVLNWRKDKPVIHKGKTVQFVPENNVYAFFRYTDSERIMVVINNNPEKQMLDLSRFEEMLNGFDSGFEVISNQKIVLNKELVVGGKSSMIIEQMK</sequence>
<dbReference type="InterPro" id="IPR013783">
    <property type="entry name" value="Ig-like_fold"/>
</dbReference>
<dbReference type="KEGG" id="spon:HME9304_02353"/>
<feature type="region of interest" description="Disordered" evidence="3">
    <location>
        <begin position="135"/>
        <end position="157"/>
    </location>
</feature>
<dbReference type="Proteomes" id="UP000248536">
    <property type="component" value="Chromosome"/>
</dbReference>
<protein>
    <submittedName>
        <fullName evidence="5">Neopullulanase</fullName>
        <ecNumber evidence="5">3.2.1.135</ecNumber>
    </submittedName>
</protein>
<dbReference type="Pfam" id="PF10438">
    <property type="entry name" value="Cyc-maltodext_C"/>
    <property type="match status" value="1"/>
</dbReference>
<dbReference type="OrthoDB" id="9805159at2"/>
<keyword evidence="2 5" id="KW-0326">Glycosidase</keyword>
<dbReference type="GO" id="GO:0005975">
    <property type="term" value="P:carbohydrate metabolic process"/>
    <property type="evidence" value="ECO:0007669"/>
    <property type="project" value="InterPro"/>
</dbReference>
<feature type="domain" description="Glycosyl hydrolase family 13 catalytic" evidence="4">
    <location>
        <begin position="124"/>
        <end position="522"/>
    </location>
</feature>
<evidence type="ECO:0000256" key="2">
    <source>
        <dbReference type="ARBA" id="ARBA00023295"/>
    </source>
</evidence>
<keyword evidence="6" id="KW-1185">Reference proteome</keyword>
<evidence type="ECO:0000259" key="4">
    <source>
        <dbReference type="SMART" id="SM00642"/>
    </source>
</evidence>
<evidence type="ECO:0000313" key="5">
    <source>
        <dbReference type="EMBL" id="AWX45340.1"/>
    </source>
</evidence>
<dbReference type="RefSeq" id="WP_112378742.1">
    <property type="nucleotide sequence ID" value="NZ_CP030104.1"/>
</dbReference>
<proteinExistence type="predicted"/>
<keyword evidence="1 5" id="KW-0378">Hydrolase</keyword>
<dbReference type="CDD" id="cd11340">
    <property type="entry name" value="AmyAc_bac_CMD_like_3"/>
    <property type="match status" value="1"/>
</dbReference>
<dbReference type="Pfam" id="PF00128">
    <property type="entry name" value="Alpha-amylase"/>
    <property type="match status" value="1"/>
</dbReference>
<dbReference type="InterPro" id="IPR013780">
    <property type="entry name" value="Glyco_hydro_b"/>
</dbReference>
<dbReference type="PANTHER" id="PTHR10357:SF210">
    <property type="entry name" value="MALTODEXTRIN GLUCOSIDASE"/>
    <property type="match status" value="1"/>
</dbReference>
<accession>A0A2Z4LUG6</accession>
<dbReference type="InterPro" id="IPR014756">
    <property type="entry name" value="Ig_E-set"/>
</dbReference>
<evidence type="ECO:0000256" key="3">
    <source>
        <dbReference type="SAM" id="MobiDB-lite"/>
    </source>
</evidence>
<dbReference type="EMBL" id="CP030104">
    <property type="protein sequence ID" value="AWX45340.1"/>
    <property type="molecule type" value="Genomic_DNA"/>
</dbReference>
<dbReference type="InterPro" id="IPR015171">
    <property type="entry name" value="Cyc-maltodext_N"/>
</dbReference>
<dbReference type="InterPro" id="IPR006047">
    <property type="entry name" value="GH13_cat_dom"/>
</dbReference>
<dbReference type="AlphaFoldDB" id="A0A2Z4LUG6"/>
<dbReference type="Pfam" id="PF09087">
    <property type="entry name" value="Cyc-maltodext_N"/>
    <property type="match status" value="1"/>
</dbReference>